<dbReference type="AlphaFoldDB" id="A0A915J6I6"/>
<accession>A0A915J6I6</accession>
<keyword evidence="1" id="KW-1185">Reference proteome</keyword>
<organism evidence="1 2">
    <name type="scientific">Romanomermis culicivorax</name>
    <name type="common">Nematode worm</name>
    <dbReference type="NCBI Taxonomy" id="13658"/>
    <lineage>
        <taxon>Eukaryota</taxon>
        <taxon>Metazoa</taxon>
        <taxon>Ecdysozoa</taxon>
        <taxon>Nematoda</taxon>
        <taxon>Enoplea</taxon>
        <taxon>Dorylaimia</taxon>
        <taxon>Mermithida</taxon>
        <taxon>Mermithoidea</taxon>
        <taxon>Mermithidae</taxon>
        <taxon>Romanomermis</taxon>
    </lineage>
</organism>
<protein>
    <submittedName>
        <fullName evidence="2">Uncharacterized protein</fullName>
    </submittedName>
</protein>
<proteinExistence type="predicted"/>
<dbReference type="WBParaSite" id="nRc.2.0.1.t21353-RA">
    <property type="protein sequence ID" value="nRc.2.0.1.t21353-RA"/>
    <property type="gene ID" value="nRc.2.0.1.g21353"/>
</dbReference>
<sequence>MDWMDVEAVGSNNAGVMEIDAVVRTNSGQHLIRGGGVCFGIHGDWLNWRGFYQGEPGYQCFDQSIDLGGSQRVVQVQQWSAVNFWYETVSAEGEKKQDWVECFKGAIG</sequence>
<evidence type="ECO:0000313" key="1">
    <source>
        <dbReference type="Proteomes" id="UP000887565"/>
    </source>
</evidence>
<dbReference type="Proteomes" id="UP000887565">
    <property type="component" value="Unplaced"/>
</dbReference>
<evidence type="ECO:0000313" key="2">
    <source>
        <dbReference type="WBParaSite" id="nRc.2.0.1.t21353-RA"/>
    </source>
</evidence>
<name>A0A915J6I6_ROMCU</name>
<reference evidence="2" key="1">
    <citation type="submission" date="2022-11" db="UniProtKB">
        <authorList>
            <consortium name="WormBaseParasite"/>
        </authorList>
    </citation>
    <scope>IDENTIFICATION</scope>
</reference>